<accession>A0AAJ1F1D2</accession>
<dbReference type="PANTHER" id="PTHR40705:SF2">
    <property type="entry name" value="DUF1743 DOMAIN-CONTAINING PROTEIN"/>
    <property type="match status" value="1"/>
</dbReference>
<organism evidence="1 2">
    <name type="scientific">Shewanella zhuhaiensis</name>
    <dbReference type="NCBI Taxonomy" id="2919576"/>
    <lineage>
        <taxon>Bacteria</taxon>
        <taxon>Pseudomonadati</taxon>
        <taxon>Pseudomonadota</taxon>
        <taxon>Gammaproteobacteria</taxon>
        <taxon>Alteromonadales</taxon>
        <taxon>Shewanellaceae</taxon>
        <taxon>Shewanella</taxon>
    </lineage>
</organism>
<protein>
    <submittedName>
        <fullName evidence="1">DNA-binding protein</fullName>
    </submittedName>
</protein>
<comment type="caution">
    <text evidence="1">The sequence shown here is derived from an EMBL/GenBank/DDBJ whole genome shotgun (WGS) entry which is preliminary data.</text>
</comment>
<evidence type="ECO:0000313" key="1">
    <source>
        <dbReference type="EMBL" id="MCH4296031.1"/>
    </source>
</evidence>
<keyword evidence="1" id="KW-0238">DNA-binding</keyword>
<dbReference type="EMBL" id="JAKUDL010000007">
    <property type="protein sequence ID" value="MCH4296031.1"/>
    <property type="molecule type" value="Genomic_DNA"/>
</dbReference>
<keyword evidence="2" id="KW-1185">Reference proteome</keyword>
<name>A0AAJ1F1D2_9GAMM</name>
<dbReference type="Proteomes" id="UP001297581">
    <property type="component" value="Unassembled WGS sequence"/>
</dbReference>
<dbReference type="RefSeq" id="WP_240592126.1">
    <property type="nucleotide sequence ID" value="NZ_JAKUDL010000007.1"/>
</dbReference>
<gene>
    <name evidence="1" type="ORF">MJ923_17115</name>
</gene>
<dbReference type="PANTHER" id="PTHR40705">
    <property type="entry name" value="TRNA(ILE2) 2-AGMATINYLCYTIDINE SYNTHETASE TIAS"/>
    <property type="match status" value="1"/>
</dbReference>
<dbReference type="GO" id="GO:0003677">
    <property type="term" value="F:DNA binding"/>
    <property type="evidence" value="ECO:0007669"/>
    <property type="project" value="UniProtKB-KW"/>
</dbReference>
<evidence type="ECO:0000313" key="2">
    <source>
        <dbReference type="Proteomes" id="UP001297581"/>
    </source>
</evidence>
<proteinExistence type="predicted"/>
<dbReference type="Gene3D" id="3.30.70.2200">
    <property type="match status" value="1"/>
</dbReference>
<dbReference type="AlphaFoldDB" id="A0AAJ1F1D2"/>
<reference evidence="1 2" key="1">
    <citation type="submission" date="2022-02" db="EMBL/GenBank/DDBJ databases">
        <title>The genome sequence of Shewanella sp. 3B26.</title>
        <authorList>
            <person name="Du J."/>
        </authorList>
    </citation>
    <scope>NUCLEOTIDE SEQUENCE [LARGE SCALE GENOMIC DNA]</scope>
    <source>
        <strain evidence="1 2">3B26</strain>
    </source>
</reference>
<sequence>MAYRYLIAIDDTDDIGTRGTGDIATDIANALLARCGGEASWVSRHQLYVHPDIPYTSHNSAMCFVYEGEAAAAAIEAIAVAVLHAESAPAADPGLAFVCLDDFAAQAKLVDFGHSAKTMVLTKAQAYALANTLGVHLSEHGGTGQGVIGALAGLGLWLDGNDGRLKGHFDVGQGVSVQAGSAKAGAGKGEHAGEGVELSVRALLAKTRVDAVIDLDDQPLPDDDRVLIQGKLKAVRRHGRSAILVSRVDGAWRNARKQQLKDY</sequence>